<evidence type="ECO:0000256" key="9">
    <source>
        <dbReference type="SAM" id="Phobius"/>
    </source>
</evidence>
<evidence type="ECO:0000256" key="7">
    <source>
        <dbReference type="ARBA" id="ARBA00029829"/>
    </source>
</evidence>
<dbReference type="PANTHER" id="PTHR37461:SF1">
    <property type="entry name" value="ANTI-SIGMA-K FACTOR RSKA"/>
    <property type="match status" value="1"/>
</dbReference>
<accession>A0A6J4QB48</accession>
<evidence type="ECO:0000256" key="1">
    <source>
        <dbReference type="ARBA" id="ARBA00004167"/>
    </source>
</evidence>
<gene>
    <name evidence="12" type="ORF">AVDCRST_MAG78-2266</name>
</gene>
<evidence type="ECO:0000259" key="11">
    <source>
        <dbReference type="Pfam" id="PF13490"/>
    </source>
</evidence>
<keyword evidence="4 9" id="KW-0812">Transmembrane</keyword>
<feature type="transmembrane region" description="Helical" evidence="9">
    <location>
        <begin position="108"/>
        <end position="131"/>
    </location>
</feature>
<dbReference type="GO" id="GO:0005886">
    <property type="term" value="C:plasma membrane"/>
    <property type="evidence" value="ECO:0007669"/>
    <property type="project" value="UniProtKB-SubCell"/>
</dbReference>
<name>A0A6J4QB48_9ACTN</name>
<dbReference type="Gene3D" id="1.10.10.1320">
    <property type="entry name" value="Anti-sigma factor, zinc-finger domain"/>
    <property type="match status" value="1"/>
</dbReference>
<dbReference type="GO" id="GO:0006417">
    <property type="term" value="P:regulation of translation"/>
    <property type="evidence" value="ECO:0007669"/>
    <property type="project" value="TreeGrafter"/>
</dbReference>
<keyword evidence="5 9" id="KW-1133">Transmembrane helix</keyword>
<dbReference type="GO" id="GO:0016989">
    <property type="term" value="F:sigma factor antagonist activity"/>
    <property type="evidence" value="ECO:0007669"/>
    <property type="project" value="TreeGrafter"/>
</dbReference>
<dbReference type="InterPro" id="IPR041916">
    <property type="entry name" value="Anti_sigma_zinc_sf"/>
</dbReference>
<keyword evidence="6 9" id="KW-0472">Membrane</keyword>
<evidence type="ECO:0000256" key="4">
    <source>
        <dbReference type="ARBA" id="ARBA00022692"/>
    </source>
</evidence>
<dbReference type="Pfam" id="PF10099">
    <property type="entry name" value="RskA_C"/>
    <property type="match status" value="1"/>
</dbReference>
<sequence length="250" mass="26432">MGEHREPNGDPREEHAWTRELLGPYVIGALDPKEERAVERHLTGCAACRNEERGLRETHERLAGASIAASSAPPDLKARVLGALPQRGGSQVTTSGGMVRSARGTSPVVRTVAVAAAAILLPAVLVVAYAMGLFDRSEATASLAPTELAPGAGGELEVWGSGSNLEANLEVWGLPETGPDEYYELWFGKEGGRVSAGTFAVDDRGRGELSALCPEMAGGYQRAGITLEQFPEEPRMDSARVVLRGDLQGS</sequence>
<dbReference type="InterPro" id="IPR027383">
    <property type="entry name" value="Znf_put"/>
</dbReference>
<evidence type="ECO:0000256" key="8">
    <source>
        <dbReference type="ARBA" id="ARBA00030803"/>
    </source>
</evidence>
<evidence type="ECO:0000259" key="10">
    <source>
        <dbReference type="Pfam" id="PF10099"/>
    </source>
</evidence>
<reference evidence="12" key="1">
    <citation type="submission" date="2020-02" db="EMBL/GenBank/DDBJ databases">
        <authorList>
            <person name="Meier V. D."/>
        </authorList>
    </citation>
    <scope>NUCLEOTIDE SEQUENCE</scope>
    <source>
        <strain evidence="12">AVDCRST_MAG78</strain>
    </source>
</reference>
<organism evidence="12">
    <name type="scientific">uncultured Rubrobacteraceae bacterium</name>
    <dbReference type="NCBI Taxonomy" id="349277"/>
    <lineage>
        <taxon>Bacteria</taxon>
        <taxon>Bacillati</taxon>
        <taxon>Actinomycetota</taxon>
        <taxon>Rubrobacteria</taxon>
        <taxon>Rubrobacterales</taxon>
        <taxon>Rubrobacteraceae</taxon>
        <taxon>environmental samples</taxon>
    </lineage>
</organism>
<dbReference type="PANTHER" id="PTHR37461">
    <property type="entry name" value="ANTI-SIGMA-K FACTOR RSKA"/>
    <property type="match status" value="1"/>
</dbReference>
<dbReference type="InterPro" id="IPR018764">
    <property type="entry name" value="RskA_C"/>
</dbReference>
<feature type="domain" description="Anti-sigma K factor RskA C-terminal" evidence="10">
    <location>
        <begin position="113"/>
        <end position="230"/>
    </location>
</feature>
<comment type="subcellular location">
    <subcellularLocation>
        <location evidence="2">Cell membrane</location>
    </subcellularLocation>
    <subcellularLocation>
        <location evidence="1">Membrane</location>
        <topology evidence="1">Single-pass membrane protein</topology>
    </subcellularLocation>
</comment>
<feature type="domain" description="Putative zinc-finger" evidence="11">
    <location>
        <begin position="17"/>
        <end position="49"/>
    </location>
</feature>
<proteinExistence type="predicted"/>
<protein>
    <recommendedName>
        <fullName evidence="8">Regulator of SigK</fullName>
    </recommendedName>
    <alternativeName>
        <fullName evidence="7">Sigma-K anti-sigma factor RskA</fullName>
    </alternativeName>
</protein>
<evidence type="ECO:0000256" key="3">
    <source>
        <dbReference type="ARBA" id="ARBA00022475"/>
    </source>
</evidence>
<dbReference type="Pfam" id="PF13490">
    <property type="entry name" value="zf-HC2"/>
    <property type="match status" value="1"/>
</dbReference>
<evidence type="ECO:0000256" key="5">
    <source>
        <dbReference type="ARBA" id="ARBA00022989"/>
    </source>
</evidence>
<dbReference type="EMBL" id="CADCVB010000151">
    <property type="protein sequence ID" value="CAA9438903.1"/>
    <property type="molecule type" value="Genomic_DNA"/>
</dbReference>
<evidence type="ECO:0000256" key="6">
    <source>
        <dbReference type="ARBA" id="ARBA00023136"/>
    </source>
</evidence>
<evidence type="ECO:0000256" key="2">
    <source>
        <dbReference type="ARBA" id="ARBA00004236"/>
    </source>
</evidence>
<evidence type="ECO:0000313" key="12">
    <source>
        <dbReference type="EMBL" id="CAA9438903.1"/>
    </source>
</evidence>
<dbReference type="InterPro" id="IPR051474">
    <property type="entry name" value="Anti-sigma-K/W_factor"/>
</dbReference>
<dbReference type="AlphaFoldDB" id="A0A6J4QB48"/>
<keyword evidence="3" id="KW-1003">Cell membrane</keyword>